<keyword evidence="2" id="KW-1185">Reference proteome</keyword>
<organism evidence="1 2">
    <name type="scientific">Aurantiacibacter aquimixticola</name>
    <dbReference type="NCBI Taxonomy" id="1958945"/>
    <lineage>
        <taxon>Bacteria</taxon>
        <taxon>Pseudomonadati</taxon>
        <taxon>Pseudomonadota</taxon>
        <taxon>Alphaproteobacteria</taxon>
        <taxon>Sphingomonadales</taxon>
        <taxon>Erythrobacteraceae</taxon>
        <taxon>Aurantiacibacter</taxon>
    </lineage>
</organism>
<dbReference type="Gene3D" id="3.90.850.10">
    <property type="entry name" value="Fumarylacetoacetase-like, C-terminal domain"/>
    <property type="match status" value="1"/>
</dbReference>
<evidence type="ECO:0000313" key="2">
    <source>
        <dbReference type="Proteomes" id="UP000285232"/>
    </source>
</evidence>
<dbReference type="Proteomes" id="UP000285232">
    <property type="component" value="Unassembled WGS sequence"/>
</dbReference>
<protein>
    <recommendedName>
        <fullName evidence="3">2-keto-4-pentenoate hydratase</fullName>
    </recommendedName>
</protein>
<reference evidence="1 2" key="1">
    <citation type="journal article" date="2017" name="Int. J. Syst. Evol. Microbiol.">
        <title>Erythrobacter aquimixticola sp. nov., isolated from the junction between the ocean and a freshwater spring.</title>
        <authorList>
            <person name="Park S."/>
            <person name="Jung Y.T."/>
            <person name="Choi S.J."/>
            <person name="Yoon J.H."/>
        </authorList>
    </citation>
    <scope>NUCLEOTIDE SEQUENCE [LARGE SCALE GENOMIC DNA]</scope>
    <source>
        <strain evidence="1 2">JSSK-14</strain>
    </source>
</reference>
<proteinExistence type="predicted"/>
<dbReference type="AlphaFoldDB" id="A0A419RVV7"/>
<sequence>MHEELPAGLHEVSAQLTRARAQARALPGPPSMLPETLEHAYRVQANSIRAWDDTVAGWKVGGVPPAYLDRFDDKRLAGPIFARSVQRVPTDGAAADMPVFEGGFAAIEPEFIFQLGATRDEDRLFIGAEIASSPIPDINDYGPVAVICDFGNNHGLLIGAEVENWRDLSGPVTVRCMIDGKTIGEKRLEQPTADAEAALAFLLEAAGRRNLDVIPGTFVSSGAITGVHEAEIGAHSHIDFGDLGSFDLRLTKALPRP</sequence>
<name>A0A419RVV7_9SPHN</name>
<dbReference type="GO" id="GO:0008684">
    <property type="term" value="F:2-oxopent-4-enoate hydratase activity"/>
    <property type="evidence" value="ECO:0007669"/>
    <property type="project" value="TreeGrafter"/>
</dbReference>
<accession>A0A419RVV7</accession>
<gene>
    <name evidence="1" type="ORF">D6201_11590</name>
</gene>
<dbReference type="EMBL" id="RAHX01000001">
    <property type="protein sequence ID" value="RJY09904.1"/>
    <property type="molecule type" value="Genomic_DNA"/>
</dbReference>
<dbReference type="InterPro" id="IPR036663">
    <property type="entry name" value="Fumarylacetoacetase_C_sf"/>
</dbReference>
<evidence type="ECO:0000313" key="1">
    <source>
        <dbReference type="EMBL" id="RJY09904.1"/>
    </source>
</evidence>
<evidence type="ECO:0008006" key="3">
    <source>
        <dbReference type="Google" id="ProtNLM"/>
    </source>
</evidence>
<comment type="caution">
    <text evidence="1">The sequence shown here is derived from an EMBL/GenBank/DDBJ whole genome shotgun (WGS) entry which is preliminary data.</text>
</comment>
<dbReference type="InterPro" id="IPR050772">
    <property type="entry name" value="Hydratase-Decarb/MhpD_sf"/>
</dbReference>
<dbReference type="PANTHER" id="PTHR30143">
    <property type="entry name" value="ACID HYDRATASE"/>
    <property type="match status" value="1"/>
</dbReference>
<dbReference type="PANTHER" id="PTHR30143:SF0">
    <property type="entry name" value="2-KETO-4-PENTENOATE HYDRATASE"/>
    <property type="match status" value="1"/>
</dbReference>
<dbReference type="SUPFAM" id="SSF56529">
    <property type="entry name" value="FAH"/>
    <property type="match status" value="1"/>
</dbReference>
<dbReference type="GO" id="GO:0005737">
    <property type="term" value="C:cytoplasm"/>
    <property type="evidence" value="ECO:0007669"/>
    <property type="project" value="TreeGrafter"/>
</dbReference>